<dbReference type="AlphaFoldDB" id="A0A177D3Y6"/>
<feature type="compositionally biased region" description="Polar residues" evidence="1">
    <location>
        <begin position="392"/>
        <end position="426"/>
    </location>
</feature>
<reference evidence="4" key="3">
    <citation type="journal article" date="2019" name="J. ISSAAS">
        <title>Genomics, evolutionary history and diagnostics of the Alternaria alternata species group including apple and Asian pear pathotypes.</title>
        <authorList>
            <person name="Armitage A.D."/>
            <person name="Cockerton H.M."/>
            <person name="Sreenivasaprasad S."/>
            <person name="Woodhall J."/>
            <person name="Lane C."/>
            <person name="Harrison R.J."/>
            <person name="Clarkson J.P."/>
        </authorList>
    </citation>
    <scope>NUCLEOTIDE SEQUENCE</scope>
    <source>
        <strain evidence="4">FERA 1177</strain>
    </source>
</reference>
<dbReference type="KEGG" id="aalt:CC77DRAFT_587830"/>
<reference evidence="6" key="2">
    <citation type="journal article" date="2019" name="bioRxiv">
        <title>Genomics, evolutionary history and diagnostics of the Alternaria alternata species group including apple and Asian pear pathotypes.</title>
        <authorList>
            <person name="Armitage A.D."/>
            <person name="Cockerton H.M."/>
            <person name="Sreenivasaprasad S."/>
            <person name="Woodhall J.W."/>
            <person name="Lane C.R."/>
            <person name="Harrison R.J."/>
            <person name="Clarkson J.P."/>
        </authorList>
    </citation>
    <scope>NUCLEOTIDE SEQUENCE [LARGE SCALE GENOMIC DNA]</scope>
    <source>
        <strain evidence="6">FERA 1177</strain>
    </source>
</reference>
<protein>
    <submittedName>
        <fullName evidence="3">Pathogenicity protein LopB</fullName>
    </submittedName>
</protein>
<evidence type="ECO:0000259" key="2">
    <source>
        <dbReference type="Pfam" id="PF14479"/>
    </source>
</evidence>
<dbReference type="EMBL" id="PDXD01000046">
    <property type="protein sequence ID" value="RYN69125.1"/>
    <property type="molecule type" value="Genomic_DNA"/>
</dbReference>
<evidence type="ECO:0000313" key="3">
    <source>
        <dbReference type="EMBL" id="OAG13840.1"/>
    </source>
</evidence>
<dbReference type="InterPro" id="IPR038305">
    <property type="entry name" value="HeLo_sf"/>
</dbReference>
<feature type="region of interest" description="Disordered" evidence="1">
    <location>
        <begin position="311"/>
        <end position="348"/>
    </location>
</feature>
<dbReference type="Proteomes" id="UP000291422">
    <property type="component" value="Unassembled WGS sequence"/>
</dbReference>
<feature type="region of interest" description="Disordered" evidence="1">
    <location>
        <begin position="382"/>
        <end position="426"/>
    </location>
</feature>
<feature type="domain" description="Prion-inhibition and propagation HeLo" evidence="2">
    <location>
        <begin position="28"/>
        <end position="253"/>
    </location>
</feature>
<accession>A0A177D3Y6</accession>
<feature type="region of interest" description="Disordered" evidence="1">
    <location>
        <begin position="431"/>
        <end position="450"/>
    </location>
</feature>
<dbReference type="VEuPathDB" id="FungiDB:CC77DRAFT_587830"/>
<dbReference type="OMA" id="IARHMIP"/>
<dbReference type="Gene3D" id="1.20.120.1020">
    <property type="entry name" value="Prion-inhibition and propagation, HeLo domain"/>
    <property type="match status" value="1"/>
</dbReference>
<organism evidence="3 5">
    <name type="scientific">Alternaria alternata</name>
    <name type="common">Alternaria rot fungus</name>
    <name type="synonym">Torula alternata</name>
    <dbReference type="NCBI Taxonomy" id="5599"/>
    <lineage>
        <taxon>Eukaryota</taxon>
        <taxon>Fungi</taxon>
        <taxon>Dikarya</taxon>
        <taxon>Ascomycota</taxon>
        <taxon>Pezizomycotina</taxon>
        <taxon>Dothideomycetes</taxon>
        <taxon>Pleosporomycetidae</taxon>
        <taxon>Pleosporales</taxon>
        <taxon>Pleosporineae</taxon>
        <taxon>Pleosporaceae</taxon>
        <taxon>Alternaria</taxon>
        <taxon>Alternaria sect. Alternaria</taxon>
        <taxon>Alternaria alternata complex</taxon>
    </lineage>
</organism>
<dbReference type="EMBL" id="KV441505">
    <property type="protein sequence ID" value="OAG13840.1"/>
    <property type="molecule type" value="Genomic_DNA"/>
</dbReference>
<gene>
    <name evidence="4" type="ORF">AA0117_g11017</name>
    <name evidence="3" type="ORF">CC77DRAFT_587830</name>
</gene>
<evidence type="ECO:0000313" key="6">
    <source>
        <dbReference type="Proteomes" id="UP000291422"/>
    </source>
</evidence>
<dbReference type="Pfam" id="PF14479">
    <property type="entry name" value="HeLo"/>
    <property type="match status" value="1"/>
</dbReference>
<dbReference type="RefSeq" id="XP_018379261.1">
    <property type="nucleotide sequence ID" value="XM_018532371.1"/>
</dbReference>
<evidence type="ECO:0000313" key="4">
    <source>
        <dbReference type="EMBL" id="RYN69125.1"/>
    </source>
</evidence>
<reference evidence="3 5" key="1">
    <citation type="submission" date="2016-05" db="EMBL/GenBank/DDBJ databases">
        <title>Comparative analysis of secretome profiles of manganese(II)-oxidizing ascomycete fungi.</title>
        <authorList>
            <consortium name="DOE Joint Genome Institute"/>
            <person name="Zeiner C.A."/>
            <person name="Purvine S.O."/>
            <person name="Zink E.M."/>
            <person name="Wu S."/>
            <person name="Pasa-Tolic L."/>
            <person name="Chaput D.L."/>
            <person name="Haridas S."/>
            <person name="Grigoriev I.V."/>
            <person name="Santelli C.M."/>
            <person name="Hansel C.M."/>
        </authorList>
    </citation>
    <scope>NUCLEOTIDE SEQUENCE [LARGE SCALE GENOMIC DNA]</scope>
    <source>
        <strain evidence="3 5">SRC1lrK2f</strain>
    </source>
</reference>
<evidence type="ECO:0000313" key="5">
    <source>
        <dbReference type="Proteomes" id="UP000077248"/>
    </source>
</evidence>
<proteinExistence type="predicted"/>
<sequence length="546" mass="60147">MTTKSTTDFVESTDPAGGKSKAQILTDVFSLATQFSTCVEAFNLIHPSKDQDHAQKVVLAKLGLQQGRLLIFGDAVGITAPPATIARHMIPSHPGITNPDPHVPVHFGVRDSRLDEEVINAKVRRALHEIAGRPSSMSRDELMNVYGLKSPKTFSRLEYPALDTNRLEGFREKYTLLKDLLNQTGARASLKRNLSMTTSHWTVKDTTRFSEYVKVVRTEVDALIDLMGVKEQVDRGIRSDLKSMGWHPDLTGPAVRQDWEKLRLIREACVVDYPEYIEVIDKAMQYISEEVKESNLARNRAVLGLSEPNMDAAGARRKSDYDIRSAPAPAPVPTPTAGSKPSKPEAKSHIQLAAERALNPNAGKEKRPGWLSAFKFKSWSKSSKTAHEKQRSNSVPHTPTVDPQRSLSAGEAPNQTSEDSNTLQAVRSKSLSAIPSDSTPQPPPSNLDSRVRKLSLDHGDMANIPPIQENGGEVTSFPERNGLPDFDADMDKNALVQVDTAKSEGSKDGLENIKTANSYIDRHDMYPAVGRIETKDIRNFAHAPGL</sequence>
<keyword evidence="5" id="KW-1185">Reference proteome</keyword>
<evidence type="ECO:0000256" key="1">
    <source>
        <dbReference type="SAM" id="MobiDB-lite"/>
    </source>
</evidence>
<name>A0A177D3Y6_ALTAL</name>
<dbReference type="Proteomes" id="UP000077248">
    <property type="component" value="Unassembled WGS sequence"/>
</dbReference>
<dbReference type="GeneID" id="29117965"/>
<dbReference type="InterPro" id="IPR029498">
    <property type="entry name" value="HeLo_dom"/>
</dbReference>